<dbReference type="InterPro" id="IPR011009">
    <property type="entry name" value="Kinase-like_dom_sf"/>
</dbReference>
<organism evidence="9 10">
    <name type="scientific">Enhygromyxa salina</name>
    <dbReference type="NCBI Taxonomy" id="215803"/>
    <lineage>
        <taxon>Bacteria</taxon>
        <taxon>Pseudomonadati</taxon>
        <taxon>Myxococcota</taxon>
        <taxon>Polyangia</taxon>
        <taxon>Nannocystales</taxon>
        <taxon>Nannocystaceae</taxon>
        <taxon>Enhygromyxa</taxon>
    </lineage>
</organism>
<feature type="region of interest" description="Disordered" evidence="6">
    <location>
        <begin position="428"/>
        <end position="539"/>
    </location>
</feature>
<dbReference type="InterPro" id="IPR017441">
    <property type="entry name" value="Protein_kinase_ATP_BS"/>
</dbReference>
<name>A0A0C1ZAJ0_9BACT</name>
<evidence type="ECO:0000313" key="9">
    <source>
        <dbReference type="EMBL" id="KIG14649.1"/>
    </source>
</evidence>
<dbReference type="GO" id="GO:0005524">
    <property type="term" value="F:ATP binding"/>
    <property type="evidence" value="ECO:0007669"/>
    <property type="project" value="UniProtKB-UniRule"/>
</dbReference>
<dbReference type="InterPro" id="IPR008266">
    <property type="entry name" value="Tyr_kinase_AS"/>
</dbReference>
<reference evidence="9 10" key="1">
    <citation type="submission" date="2014-12" db="EMBL/GenBank/DDBJ databases">
        <title>Genome assembly of Enhygromyxa salina DSM 15201.</title>
        <authorList>
            <person name="Sharma G."/>
            <person name="Subramanian S."/>
        </authorList>
    </citation>
    <scope>NUCLEOTIDE SEQUENCE [LARGE SCALE GENOMIC DNA]</scope>
    <source>
        <strain evidence="9 10">DSM 15201</strain>
    </source>
</reference>
<feature type="compositionally biased region" description="Acidic residues" evidence="6">
    <location>
        <begin position="499"/>
        <end position="515"/>
    </location>
</feature>
<accession>A0A0C1ZAJ0</accession>
<dbReference type="InterPro" id="IPR000719">
    <property type="entry name" value="Prot_kinase_dom"/>
</dbReference>
<comment type="caution">
    <text evidence="9">The sequence shown here is derived from an EMBL/GenBank/DDBJ whole genome shotgun (WGS) entry which is preliminary data.</text>
</comment>
<feature type="transmembrane region" description="Helical" evidence="7">
    <location>
        <begin position="395"/>
        <end position="417"/>
    </location>
</feature>
<dbReference type="EMBL" id="JMCC02000068">
    <property type="protein sequence ID" value="KIG14649.1"/>
    <property type="molecule type" value="Genomic_DNA"/>
</dbReference>
<keyword evidence="4 5" id="KW-0067">ATP-binding</keyword>
<dbReference type="Gene3D" id="1.10.510.10">
    <property type="entry name" value="Transferase(Phosphotransferase) domain 1"/>
    <property type="match status" value="1"/>
</dbReference>
<keyword evidence="7" id="KW-1133">Transmembrane helix</keyword>
<evidence type="ECO:0000256" key="6">
    <source>
        <dbReference type="SAM" id="MobiDB-lite"/>
    </source>
</evidence>
<gene>
    <name evidence="9" type="ORF">DB30_06460</name>
</gene>
<evidence type="ECO:0000256" key="4">
    <source>
        <dbReference type="ARBA" id="ARBA00022840"/>
    </source>
</evidence>
<dbReference type="PROSITE" id="PS50011">
    <property type="entry name" value="PROTEIN_KINASE_DOM"/>
    <property type="match status" value="1"/>
</dbReference>
<feature type="region of interest" description="Disordered" evidence="6">
    <location>
        <begin position="328"/>
        <end position="388"/>
    </location>
</feature>
<evidence type="ECO:0000256" key="3">
    <source>
        <dbReference type="ARBA" id="ARBA00022777"/>
    </source>
</evidence>
<keyword evidence="1" id="KW-0808">Transferase</keyword>
<protein>
    <submittedName>
        <fullName evidence="9">Serine/threonine protein kinase</fullName>
    </submittedName>
</protein>
<evidence type="ECO:0000256" key="7">
    <source>
        <dbReference type="SAM" id="Phobius"/>
    </source>
</evidence>
<evidence type="ECO:0000256" key="2">
    <source>
        <dbReference type="ARBA" id="ARBA00022741"/>
    </source>
</evidence>
<evidence type="ECO:0000256" key="5">
    <source>
        <dbReference type="PROSITE-ProRule" id="PRU10141"/>
    </source>
</evidence>
<dbReference type="PROSITE" id="PS00107">
    <property type="entry name" value="PROTEIN_KINASE_ATP"/>
    <property type="match status" value="1"/>
</dbReference>
<sequence length="620" mass="65662">MRRLGDYELLRKIGSGGMAEVWMGRRAAMAGASKAVAIKLLARDLLDDPSYRDMFIEEARLSMLLTNSNVVQVFDVGEINGECFMVMEWVDGLNLSELSRKMLADGERVPTVVAAHVIGEVLRGLAYAHALHHDGAKATIVHRDVSPHNVLVSVSGEVKLADFGVARLAREETSGMHVKGKLRYMAPEQLRGRSREPTVDLYAVGAILHELLENERFRSTRDEGDLYSMVLSGELPALTVEAPAELERLRTRLLEPDPARRMQSADEALELLYSWPGYRNSALELGKMIRRWVGSGGPRSGIVSTDMLRAGEGVGPSTASVAQTVPADTRQGSAPASAASLGGSQPHEAVTAVESPQESGPSGDRGATHTWVGSGHDESGPTSMISAEPAQRGSAGLMLVVAAMTLAFSFGVFGLGFPLGWWGGGAQSATAGAGDSASSADGGTETGSQVAIAQKSDFPPDPQPDVDEAPDAGTAETGTETGTETGPETGTETETGGESGEDDAGEDDAGAEDDGGTTKTTKTITRPKKEPPAPAGPPADVYLLTNQGSGGFLYVYVRVAGQSFALEPSRSIKLEAGTHRVDLRQDEADPWKKAGKIKVEAGKNYRVRVLSSWKVVLEKL</sequence>
<proteinExistence type="predicted"/>
<dbReference type="CDD" id="cd14014">
    <property type="entry name" value="STKc_PknB_like"/>
    <property type="match status" value="1"/>
</dbReference>
<dbReference type="PANTHER" id="PTHR43289">
    <property type="entry name" value="MITOGEN-ACTIVATED PROTEIN KINASE KINASE KINASE 20-RELATED"/>
    <property type="match status" value="1"/>
</dbReference>
<keyword evidence="2 5" id="KW-0547">Nucleotide-binding</keyword>
<dbReference type="GO" id="GO:0004674">
    <property type="term" value="F:protein serine/threonine kinase activity"/>
    <property type="evidence" value="ECO:0007669"/>
    <property type="project" value="UniProtKB-KW"/>
</dbReference>
<feature type="compositionally biased region" description="Low complexity" evidence="6">
    <location>
        <begin position="471"/>
        <end position="496"/>
    </location>
</feature>
<evidence type="ECO:0000256" key="1">
    <source>
        <dbReference type="ARBA" id="ARBA00022679"/>
    </source>
</evidence>
<keyword evidence="9" id="KW-0723">Serine/threonine-protein kinase</keyword>
<dbReference type="RefSeq" id="WP_052553172.1">
    <property type="nucleotide sequence ID" value="NZ_JMCC02000068.1"/>
</dbReference>
<feature type="compositionally biased region" description="Low complexity" evidence="6">
    <location>
        <begin position="332"/>
        <end position="344"/>
    </location>
</feature>
<evidence type="ECO:0000259" key="8">
    <source>
        <dbReference type="PROSITE" id="PS50011"/>
    </source>
</evidence>
<dbReference type="Gene3D" id="3.30.200.20">
    <property type="entry name" value="Phosphorylase Kinase, domain 1"/>
    <property type="match status" value="1"/>
</dbReference>
<dbReference type="PANTHER" id="PTHR43289:SF6">
    <property type="entry name" value="SERINE_THREONINE-PROTEIN KINASE NEKL-3"/>
    <property type="match status" value="1"/>
</dbReference>
<feature type="binding site" evidence="5">
    <location>
        <position position="39"/>
    </location>
    <ligand>
        <name>ATP</name>
        <dbReference type="ChEBI" id="CHEBI:30616"/>
    </ligand>
</feature>
<keyword evidence="7" id="KW-0472">Membrane</keyword>
<dbReference type="PROSITE" id="PS00109">
    <property type="entry name" value="PROTEIN_KINASE_TYR"/>
    <property type="match status" value="1"/>
</dbReference>
<dbReference type="SUPFAM" id="SSF56112">
    <property type="entry name" value="Protein kinase-like (PK-like)"/>
    <property type="match status" value="1"/>
</dbReference>
<feature type="domain" description="Protein kinase" evidence="8">
    <location>
        <begin position="7"/>
        <end position="276"/>
    </location>
</feature>
<dbReference type="Pfam" id="PF00069">
    <property type="entry name" value="Pkinase"/>
    <property type="match status" value="1"/>
</dbReference>
<keyword evidence="7" id="KW-0812">Transmembrane</keyword>
<evidence type="ECO:0000313" key="10">
    <source>
        <dbReference type="Proteomes" id="UP000031599"/>
    </source>
</evidence>
<feature type="compositionally biased region" description="Low complexity" evidence="6">
    <location>
        <begin position="428"/>
        <end position="443"/>
    </location>
</feature>
<keyword evidence="3 9" id="KW-0418">Kinase</keyword>
<dbReference type="AlphaFoldDB" id="A0A0C1ZAJ0"/>
<dbReference type="Proteomes" id="UP000031599">
    <property type="component" value="Unassembled WGS sequence"/>
</dbReference>